<protein>
    <submittedName>
        <fullName evidence="3">Gfo/Idh/MocA family protein</fullName>
    </submittedName>
</protein>
<dbReference type="SUPFAM" id="SSF55347">
    <property type="entry name" value="Glyceraldehyde-3-phosphate dehydrogenase-like, C-terminal domain"/>
    <property type="match status" value="1"/>
</dbReference>
<dbReference type="InterPro" id="IPR048477">
    <property type="entry name" value="YceM-like_C"/>
</dbReference>
<keyword evidence="4" id="KW-1185">Reference proteome</keyword>
<feature type="domain" description="Gfo/Idh/MocA-like oxidoreductase N-terminal" evidence="1">
    <location>
        <begin position="2"/>
        <end position="120"/>
    </location>
</feature>
<dbReference type="Pfam" id="PF01408">
    <property type="entry name" value="GFO_IDH_MocA"/>
    <property type="match status" value="1"/>
</dbReference>
<dbReference type="PANTHER" id="PTHR43708">
    <property type="entry name" value="CONSERVED EXPRESSED OXIDOREDUCTASE (EUROFUNG)"/>
    <property type="match status" value="1"/>
</dbReference>
<dbReference type="EMBL" id="JBHLXP010000001">
    <property type="protein sequence ID" value="MFC0048273.1"/>
    <property type="molecule type" value="Genomic_DNA"/>
</dbReference>
<dbReference type="Proteomes" id="UP001589813">
    <property type="component" value="Unassembled WGS sequence"/>
</dbReference>
<proteinExistence type="predicted"/>
<evidence type="ECO:0000313" key="4">
    <source>
        <dbReference type="Proteomes" id="UP001589813"/>
    </source>
</evidence>
<feature type="domain" description="YceM-like C-terminal" evidence="2">
    <location>
        <begin position="134"/>
        <end position="242"/>
    </location>
</feature>
<dbReference type="Pfam" id="PF21378">
    <property type="entry name" value="YceM-like_C"/>
    <property type="match status" value="1"/>
</dbReference>
<organism evidence="3 4">
    <name type="scientific">Rheinheimera tilapiae</name>
    <dbReference type="NCBI Taxonomy" id="875043"/>
    <lineage>
        <taxon>Bacteria</taxon>
        <taxon>Pseudomonadati</taxon>
        <taxon>Pseudomonadota</taxon>
        <taxon>Gammaproteobacteria</taxon>
        <taxon>Chromatiales</taxon>
        <taxon>Chromatiaceae</taxon>
        <taxon>Rheinheimera</taxon>
    </lineage>
</organism>
<sequence length="313" mass="35552">MFRIALAGLGDIAQKAYLPLVCQHPQISPILCSRNDDILRQLGRQYRVNNCYSDFATMLTSRPDAVMLHSSTSSHFQLATAVLEAGIALFIDKPICDTLAQTEQLLTLAADNNLPFVVGFNRRFAPLYQTPLFARQSGSDLQTLHYQKHRHLHSAVPRQLIFDDFIHLIDLLVLAAGLTDIADINIQHNFVRDQQLLQKVRLQFTHRGRDFSAIMDRRAGASFERLEVFAKDQYWQIDNLRCGQHSVAGILQPLGFGDWVPTLTQRGFSAMLEDWLTELATGKTNLQRLQQYRLSHQIAEQLTLEAEAFLQLP</sequence>
<dbReference type="InterPro" id="IPR051317">
    <property type="entry name" value="Gfo/Idh/MocA_oxidoreduct"/>
</dbReference>
<dbReference type="PANTHER" id="PTHR43708:SF4">
    <property type="entry name" value="OXIDOREDUCTASE YCEM-RELATED"/>
    <property type="match status" value="1"/>
</dbReference>
<comment type="caution">
    <text evidence="3">The sequence shown here is derived from an EMBL/GenBank/DDBJ whole genome shotgun (WGS) entry which is preliminary data.</text>
</comment>
<reference evidence="3 4" key="1">
    <citation type="submission" date="2024-09" db="EMBL/GenBank/DDBJ databases">
        <authorList>
            <person name="Sun Q."/>
            <person name="Mori K."/>
        </authorList>
    </citation>
    <scope>NUCLEOTIDE SEQUENCE [LARGE SCALE GENOMIC DNA]</scope>
    <source>
        <strain evidence="3 4">KCTC 23315</strain>
    </source>
</reference>
<dbReference type="RefSeq" id="WP_377242301.1">
    <property type="nucleotide sequence ID" value="NZ_JBHLXP010000001.1"/>
</dbReference>
<dbReference type="InterPro" id="IPR000683">
    <property type="entry name" value="Gfo/Idh/MocA-like_OxRdtase_N"/>
</dbReference>
<evidence type="ECO:0000259" key="2">
    <source>
        <dbReference type="Pfam" id="PF21378"/>
    </source>
</evidence>
<accession>A0ABV6BBM4</accession>
<dbReference type="SUPFAM" id="SSF51735">
    <property type="entry name" value="NAD(P)-binding Rossmann-fold domains"/>
    <property type="match status" value="1"/>
</dbReference>
<name>A0ABV6BBM4_9GAMM</name>
<dbReference type="InterPro" id="IPR036291">
    <property type="entry name" value="NAD(P)-bd_dom_sf"/>
</dbReference>
<evidence type="ECO:0000259" key="1">
    <source>
        <dbReference type="Pfam" id="PF01408"/>
    </source>
</evidence>
<dbReference type="Gene3D" id="3.40.50.720">
    <property type="entry name" value="NAD(P)-binding Rossmann-like Domain"/>
    <property type="match status" value="1"/>
</dbReference>
<dbReference type="Gene3D" id="3.30.360.10">
    <property type="entry name" value="Dihydrodipicolinate Reductase, domain 2"/>
    <property type="match status" value="1"/>
</dbReference>
<evidence type="ECO:0000313" key="3">
    <source>
        <dbReference type="EMBL" id="MFC0048273.1"/>
    </source>
</evidence>
<gene>
    <name evidence="3" type="ORF">ACFFJP_08230</name>
</gene>